<dbReference type="AlphaFoldDB" id="A0A3B1DQC7"/>
<evidence type="ECO:0000259" key="1">
    <source>
        <dbReference type="Pfam" id="PF01926"/>
    </source>
</evidence>
<dbReference type="Pfam" id="PF01926">
    <property type="entry name" value="MMR_HSR1"/>
    <property type="match status" value="1"/>
</dbReference>
<dbReference type="InterPro" id="IPR027417">
    <property type="entry name" value="P-loop_NTPase"/>
</dbReference>
<dbReference type="SUPFAM" id="SSF52540">
    <property type="entry name" value="P-loop containing nucleoside triphosphate hydrolases"/>
    <property type="match status" value="1"/>
</dbReference>
<dbReference type="Gene3D" id="3.40.50.300">
    <property type="entry name" value="P-loop containing nucleotide triphosphate hydrolases"/>
    <property type="match status" value="1"/>
</dbReference>
<feature type="domain" description="G" evidence="1">
    <location>
        <begin position="59"/>
        <end position="209"/>
    </location>
</feature>
<protein>
    <submittedName>
        <fullName evidence="2">ABC transporter</fullName>
    </submittedName>
</protein>
<dbReference type="InterPro" id="IPR006073">
    <property type="entry name" value="GTP-bd"/>
</dbReference>
<organism evidence="2">
    <name type="scientific">hydrothermal vent metagenome</name>
    <dbReference type="NCBI Taxonomy" id="652676"/>
    <lineage>
        <taxon>unclassified sequences</taxon>
        <taxon>metagenomes</taxon>
        <taxon>ecological metagenomes</taxon>
    </lineage>
</organism>
<gene>
    <name evidence="2" type="ORF">MNBD_PLANCTO02-3350</name>
</gene>
<accession>A0A3B1DQC7</accession>
<proteinExistence type="predicted"/>
<dbReference type="GO" id="GO:0005525">
    <property type="term" value="F:GTP binding"/>
    <property type="evidence" value="ECO:0007669"/>
    <property type="project" value="InterPro"/>
</dbReference>
<dbReference type="CDD" id="cd00882">
    <property type="entry name" value="Ras_like_GTPase"/>
    <property type="match status" value="1"/>
</dbReference>
<evidence type="ECO:0000313" key="2">
    <source>
        <dbReference type="EMBL" id="VAX39063.1"/>
    </source>
</evidence>
<reference evidence="2" key="1">
    <citation type="submission" date="2018-06" db="EMBL/GenBank/DDBJ databases">
        <authorList>
            <person name="Zhirakovskaya E."/>
        </authorList>
    </citation>
    <scope>NUCLEOTIDE SEQUENCE</scope>
</reference>
<name>A0A3B1DQC7_9ZZZZ</name>
<dbReference type="EMBL" id="UOGL01000292">
    <property type="protein sequence ID" value="VAX39063.1"/>
    <property type="molecule type" value="Genomic_DNA"/>
</dbReference>
<sequence>MAGQFSEYAQVVGRLMQSVVELESAAQMLQLAPLEKREWFELLQQKLIPQLSDDTFLVVAVVGGTNIGKSVVFNHLAGIRASSTSPLASGTKHPVCLVPPGFTKTRQLEKIFPRFQLVEWERSEAALETHAEHLLFWKTSDAIPENLLVLDTPDIDSDAEINWERADNIRHSADLLIAVLTQQKYNDAAVKRFFRLAAEEGKSVIVLFNQCELPDDEAYWSLWLETFCNETGIHPEVVYLAPNDRKAAEENRLPFYLKEQPSNTTSVSSVSVSSVTESATEPVTKEVPHNLTEDLSQYRFHEIKLQTLLGSLKHLQSKETGVSTWLNEIKEQSDALQSAATRLSSESLIRVNDWPHIAHKLLVAEVRAWWKQHQKGWAKTVNTVYDTVGTGIAFPFRFAKQQIQGPVESPIESYQKSEWSAILRVVEEVLDKLTWMSESGSQLLQPHFEKLLQGKSRVTLLDDLRRKHQTVNMQQELEEVVNEVMTSFQEGSPELYNFYKKLNTLSAAVRPVTSVVLFTLGWGPAGEVVAPFVTDAAVQTIVPLVADFTSGTVASIAGEQAVASAAGSSAGFLQAKFQKLQTTFTTRRANWLIQFLKEHLLGKLPEELNAAAKLTSSKTFNDVQSILTELQKLITDN</sequence>